<organism evidence="7 8">
    <name type="scientific">Eiseniibacteriota bacterium</name>
    <dbReference type="NCBI Taxonomy" id="2212470"/>
    <lineage>
        <taxon>Bacteria</taxon>
        <taxon>Candidatus Eiseniibacteriota</taxon>
    </lineage>
</organism>
<evidence type="ECO:0000256" key="4">
    <source>
        <dbReference type="PROSITE-ProRule" id="PRU01248"/>
    </source>
</evidence>
<evidence type="ECO:0000259" key="5">
    <source>
        <dbReference type="PROSITE" id="PS51898"/>
    </source>
</evidence>
<feature type="domain" description="Core-binding (CB)" evidence="6">
    <location>
        <begin position="57"/>
        <end position="140"/>
    </location>
</feature>
<comment type="similarity">
    <text evidence="1">Belongs to the 'phage' integrase family.</text>
</comment>
<evidence type="ECO:0000313" key="7">
    <source>
        <dbReference type="EMBL" id="NOT32979.1"/>
    </source>
</evidence>
<sequence>MPKLPKNMIKRKGRGGYYFRKRFAGRDVWISLGEDFSEAKTKLKKLRNEDHLPRADVTVAEAAKRWLGQYIATARNEKQQVMAAARVRRYIDPFFRATLLQRVTKEHIRSYRLWLEKHDIAPNTVGHILADVRCFLNWAEDAGLVDRSPFPRRIMPRIQEQPPDRLADEDAETLKQLPDPHGFVCRLALGTGLRWGELTRAQASDVERGFLVVSKTKSGRVRRVPLAPELLSEVRGHVGRLVPFSNLSPGSFSAYIRRQTGLAGFHVHQTRHTFACQWLERGGSLAALQQILGHASIETTQRYARISDDVVMREAERLSEKAVARVVATKT</sequence>
<dbReference type="Pfam" id="PF00589">
    <property type="entry name" value="Phage_integrase"/>
    <property type="match status" value="1"/>
</dbReference>
<dbReference type="PROSITE" id="PS51898">
    <property type="entry name" value="TYR_RECOMBINASE"/>
    <property type="match status" value="1"/>
</dbReference>
<dbReference type="GO" id="GO:0006310">
    <property type="term" value="P:DNA recombination"/>
    <property type="evidence" value="ECO:0007669"/>
    <property type="project" value="UniProtKB-KW"/>
</dbReference>
<evidence type="ECO:0000313" key="8">
    <source>
        <dbReference type="Proteomes" id="UP000580839"/>
    </source>
</evidence>
<dbReference type="EMBL" id="JABFRW010000023">
    <property type="protein sequence ID" value="NOT32979.1"/>
    <property type="molecule type" value="Genomic_DNA"/>
</dbReference>
<dbReference type="PANTHER" id="PTHR30349:SF64">
    <property type="entry name" value="PROPHAGE INTEGRASE INTD-RELATED"/>
    <property type="match status" value="1"/>
</dbReference>
<dbReference type="InterPro" id="IPR011010">
    <property type="entry name" value="DNA_brk_join_enz"/>
</dbReference>
<dbReference type="InterPro" id="IPR050090">
    <property type="entry name" value="Tyrosine_recombinase_XerCD"/>
</dbReference>
<dbReference type="PANTHER" id="PTHR30349">
    <property type="entry name" value="PHAGE INTEGRASE-RELATED"/>
    <property type="match status" value="1"/>
</dbReference>
<proteinExistence type="inferred from homology"/>
<dbReference type="SUPFAM" id="SSF56349">
    <property type="entry name" value="DNA breaking-rejoining enzymes"/>
    <property type="match status" value="1"/>
</dbReference>
<dbReference type="InterPro" id="IPR010998">
    <property type="entry name" value="Integrase_recombinase_N"/>
</dbReference>
<dbReference type="InterPro" id="IPR044068">
    <property type="entry name" value="CB"/>
</dbReference>
<dbReference type="Proteomes" id="UP000580839">
    <property type="component" value="Unassembled WGS sequence"/>
</dbReference>
<dbReference type="InterPro" id="IPR013762">
    <property type="entry name" value="Integrase-like_cat_sf"/>
</dbReference>
<keyword evidence="3" id="KW-0233">DNA recombination</keyword>
<dbReference type="CDD" id="cd00796">
    <property type="entry name" value="INT_Rci_Hp1_C"/>
    <property type="match status" value="1"/>
</dbReference>
<dbReference type="GO" id="GO:0015074">
    <property type="term" value="P:DNA integration"/>
    <property type="evidence" value="ECO:0007669"/>
    <property type="project" value="InterPro"/>
</dbReference>
<dbReference type="InterPro" id="IPR002104">
    <property type="entry name" value="Integrase_catalytic"/>
</dbReference>
<protein>
    <submittedName>
        <fullName evidence="7">Tyrosine-type recombinase/integrase</fullName>
    </submittedName>
</protein>
<reference evidence="7 8" key="1">
    <citation type="submission" date="2020-04" db="EMBL/GenBank/DDBJ databases">
        <title>Metagenomic profiling of ammonia- and methane-oxidizing microorganisms in a Dutch drinking water treatment plant.</title>
        <authorList>
            <person name="Poghosyan L."/>
            <person name="Leucker S."/>
        </authorList>
    </citation>
    <scope>NUCLEOTIDE SEQUENCE [LARGE SCALE GENOMIC DNA]</scope>
    <source>
        <strain evidence="7">S-RSF-IL-03</strain>
    </source>
</reference>
<dbReference type="Gene3D" id="1.10.150.130">
    <property type="match status" value="1"/>
</dbReference>
<evidence type="ECO:0000256" key="2">
    <source>
        <dbReference type="ARBA" id="ARBA00023125"/>
    </source>
</evidence>
<evidence type="ECO:0000256" key="3">
    <source>
        <dbReference type="ARBA" id="ARBA00023172"/>
    </source>
</evidence>
<dbReference type="GO" id="GO:0003677">
    <property type="term" value="F:DNA binding"/>
    <property type="evidence" value="ECO:0007669"/>
    <property type="project" value="UniProtKB-UniRule"/>
</dbReference>
<comment type="caution">
    <text evidence="7">The sequence shown here is derived from an EMBL/GenBank/DDBJ whole genome shotgun (WGS) entry which is preliminary data.</text>
</comment>
<evidence type="ECO:0000256" key="1">
    <source>
        <dbReference type="ARBA" id="ARBA00008857"/>
    </source>
</evidence>
<keyword evidence="2 4" id="KW-0238">DNA-binding</keyword>
<dbReference type="PROSITE" id="PS51900">
    <property type="entry name" value="CB"/>
    <property type="match status" value="1"/>
</dbReference>
<name>A0A849SUW1_UNCEI</name>
<evidence type="ECO:0000259" key="6">
    <source>
        <dbReference type="PROSITE" id="PS51900"/>
    </source>
</evidence>
<gene>
    <name evidence="7" type="ORF">HOP12_02290</name>
</gene>
<dbReference type="Gene3D" id="1.10.443.10">
    <property type="entry name" value="Intergrase catalytic core"/>
    <property type="match status" value="1"/>
</dbReference>
<dbReference type="AlphaFoldDB" id="A0A849SUW1"/>
<feature type="domain" description="Tyr recombinase" evidence="5">
    <location>
        <begin position="161"/>
        <end position="317"/>
    </location>
</feature>
<accession>A0A849SUW1</accession>